<gene>
    <name evidence="2" type="ORF">MRS75_20035</name>
</gene>
<dbReference type="AlphaFoldDB" id="A0AAE3U5D0"/>
<keyword evidence="3" id="KW-1185">Reference proteome</keyword>
<dbReference type="PANTHER" id="PTHR11884:SF1">
    <property type="entry name" value="GOLGI APPARATUS PROTEIN 1"/>
    <property type="match status" value="1"/>
</dbReference>
<sequence>MPECAISSTSTSISRRRPQMRIRMLPIIFLAGLFGGTALAQQPTQAQQEAIRSACRSDFMAQCSGVTPGGKEALTCLQQHRASLSAACQQAVSAIGSVPKSSTTKTTPSTSEMPPAPATSGQAPAFSPRQELIIAREACGGDFRTYCRTVPLGGGRAIACLRENMSRLSPGCQKVLQSGL</sequence>
<organism evidence="2 3">
    <name type="scientific">Ferirhizobium litorale</name>
    <dbReference type="NCBI Taxonomy" id="2927786"/>
    <lineage>
        <taxon>Bacteria</taxon>
        <taxon>Pseudomonadati</taxon>
        <taxon>Pseudomonadota</taxon>
        <taxon>Alphaproteobacteria</taxon>
        <taxon>Hyphomicrobiales</taxon>
        <taxon>Rhizobiaceae</taxon>
        <taxon>Ferirhizobium</taxon>
    </lineage>
</organism>
<evidence type="ECO:0000313" key="2">
    <source>
        <dbReference type="EMBL" id="MDI7924358.1"/>
    </source>
</evidence>
<dbReference type="PANTHER" id="PTHR11884">
    <property type="entry name" value="SELECTIN LIGAND RELATED"/>
    <property type="match status" value="1"/>
</dbReference>
<comment type="caution">
    <text evidence="2">The sequence shown here is derived from an EMBL/GenBank/DDBJ whole genome shotgun (WGS) entry which is preliminary data.</text>
</comment>
<protein>
    <submittedName>
        <fullName evidence="2">Growth hormone receptor binding protein</fullName>
    </submittedName>
</protein>
<dbReference type="EMBL" id="JALDYZ010000014">
    <property type="protein sequence ID" value="MDI7924358.1"/>
    <property type="molecule type" value="Genomic_DNA"/>
</dbReference>
<reference evidence="2" key="1">
    <citation type="submission" date="2022-03" db="EMBL/GenBank/DDBJ databases">
        <title>Fererhizobium litorale gen. nov., sp. nov., isolated from sandy sediments of the Sea of Japan seashore.</title>
        <authorList>
            <person name="Romanenko L."/>
            <person name="Kurilenko V."/>
            <person name="Otstavnykh N."/>
            <person name="Svetashev V."/>
            <person name="Tekutyeva L."/>
            <person name="Isaeva M."/>
            <person name="Mikhailov V."/>
        </authorList>
    </citation>
    <scope>NUCLEOTIDE SEQUENCE</scope>
    <source>
        <strain evidence="2">KMM 9576</strain>
    </source>
</reference>
<dbReference type="InterPro" id="IPR039728">
    <property type="entry name" value="GLG1"/>
</dbReference>
<evidence type="ECO:0000313" key="3">
    <source>
        <dbReference type="Proteomes" id="UP001161580"/>
    </source>
</evidence>
<keyword evidence="2" id="KW-0675">Receptor</keyword>
<name>A0AAE3U5D0_9HYPH</name>
<proteinExistence type="predicted"/>
<dbReference type="Proteomes" id="UP001161580">
    <property type="component" value="Unassembled WGS sequence"/>
</dbReference>
<evidence type="ECO:0000256" key="1">
    <source>
        <dbReference type="SAM" id="MobiDB-lite"/>
    </source>
</evidence>
<feature type="region of interest" description="Disordered" evidence="1">
    <location>
        <begin position="98"/>
        <end position="125"/>
    </location>
</feature>
<accession>A0AAE3U5D0</accession>
<feature type="compositionally biased region" description="Low complexity" evidence="1">
    <location>
        <begin position="98"/>
        <end position="111"/>
    </location>
</feature>